<feature type="compositionally biased region" description="Basic residues" evidence="1">
    <location>
        <begin position="66"/>
        <end position="75"/>
    </location>
</feature>
<evidence type="ECO:0000313" key="3">
    <source>
        <dbReference type="Proteomes" id="UP000433883"/>
    </source>
</evidence>
<dbReference type="AlphaFoldDB" id="A0A8H3UIW3"/>
<evidence type="ECO:0000256" key="1">
    <source>
        <dbReference type="SAM" id="MobiDB-lite"/>
    </source>
</evidence>
<sequence>MLRWRQSDKIPADFNTSTVSSAKSRMSGSTVSLPKTAESPKKKTSASAGAKFVNFTAAGPREKMIIHKSKEKRKAGTSPKTAGKAKDKVVQRRVVRTPLDVLEPFKDQGLQAVTRYPSPLDRYFFKATPFPFTSLDSLNTGHYTNYCKLTTPSSITNQVLTWADLHGIANMMYPLTENLSINPVRDRWFEVILQDETWFFTVIYVAARQLEAEHGANQSSQQVSRLMNNVLERLKKAVERAQQGHIPPDSIIGAISCLVSLENGLSNTATWQVHSRGLSELVRAKGGIQSIDPSLRTKVCRSDIEGAVDTLTSPIFPPVPPTSTQLTPVTQSTAPSLSTSLDATLSMIAKDIADFTVLLNDMLEYHIPIDPVELDEHLMVFFHRLLSFKPLSNPLNHAFKIASILFLKSLMRPLSTLSQTSALLASTLKSALCLVRNAPRSLTLWMGFWGVLASKEGSEEKGWFTDKILADVMVLKGRMCDWDEIRSHLLKVFWVGDMFDAYSRTVWEEVERSIVVSRISEA</sequence>
<protein>
    <submittedName>
        <fullName evidence="2">Uncharacterized protein</fullName>
    </submittedName>
</protein>
<dbReference type="EMBL" id="WNWQ01000311">
    <property type="protein sequence ID" value="KAE9970850.1"/>
    <property type="molecule type" value="Genomic_DNA"/>
</dbReference>
<comment type="caution">
    <text evidence="2">The sequence shown here is derived from an EMBL/GenBank/DDBJ whole genome shotgun (WGS) entry which is preliminary data.</text>
</comment>
<feature type="compositionally biased region" description="Basic and acidic residues" evidence="1">
    <location>
        <begin position="1"/>
        <end position="11"/>
    </location>
</feature>
<dbReference type="PANTHER" id="PTHR37540">
    <property type="entry name" value="TRANSCRIPTION FACTOR (ACR-2), PUTATIVE-RELATED-RELATED"/>
    <property type="match status" value="1"/>
</dbReference>
<name>A0A8H3UIW3_VENIN</name>
<organism evidence="2 3">
    <name type="scientific">Venturia inaequalis</name>
    <name type="common">Apple scab fungus</name>
    <dbReference type="NCBI Taxonomy" id="5025"/>
    <lineage>
        <taxon>Eukaryota</taxon>
        <taxon>Fungi</taxon>
        <taxon>Dikarya</taxon>
        <taxon>Ascomycota</taxon>
        <taxon>Pezizomycotina</taxon>
        <taxon>Dothideomycetes</taxon>
        <taxon>Pleosporomycetidae</taxon>
        <taxon>Venturiales</taxon>
        <taxon>Venturiaceae</taxon>
        <taxon>Venturia</taxon>
    </lineage>
</organism>
<dbReference type="Pfam" id="PF11951">
    <property type="entry name" value="Fungal_trans_2"/>
    <property type="match status" value="1"/>
</dbReference>
<reference evidence="2 3" key="1">
    <citation type="submission" date="2019-11" db="EMBL/GenBank/DDBJ databases">
        <title>Venturia inaequalis Genome Resource.</title>
        <authorList>
            <person name="Lichtner F.J."/>
        </authorList>
    </citation>
    <scope>NUCLEOTIDE SEQUENCE [LARGE SCALE GENOMIC DNA]</scope>
    <source>
        <strain evidence="2">Bline_iso_100314</strain>
    </source>
</reference>
<dbReference type="PANTHER" id="PTHR37540:SF5">
    <property type="entry name" value="TRANSCRIPTION FACTOR DOMAIN-CONTAINING PROTEIN"/>
    <property type="match status" value="1"/>
</dbReference>
<dbReference type="Proteomes" id="UP000433883">
    <property type="component" value="Unassembled WGS sequence"/>
</dbReference>
<evidence type="ECO:0000313" key="2">
    <source>
        <dbReference type="EMBL" id="KAE9970850.1"/>
    </source>
</evidence>
<dbReference type="InterPro" id="IPR021858">
    <property type="entry name" value="Fun_TF"/>
</dbReference>
<feature type="region of interest" description="Disordered" evidence="1">
    <location>
        <begin position="1"/>
        <end position="47"/>
    </location>
</feature>
<proteinExistence type="predicted"/>
<accession>A0A8H3UIW3</accession>
<feature type="compositionally biased region" description="Polar residues" evidence="1">
    <location>
        <begin position="14"/>
        <end position="33"/>
    </location>
</feature>
<gene>
    <name evidence="2" type="ORF">BLS_004731</name>
</gene>
<feature type="region of interest" description="Disordered" evidence="1">
    <location>
        <begin position="66"/>
        <end position="89"/>
    </location>
</feature>